<dbReference type="EMBL" id="BJVJ01000019">
    <property type="protein sequence ID" value="GEL23427.1"/>
    <property type="molecule type" value="Genomic_DNA"/>
</dbReference>
<keyword evidence="3" id="KW-0328">Glycosyltransferase</keyword>
<comment type="pathway">
    <text evidence="1">Cell wall biogenesis; cell wall polysaccharide biosynthesis.</text>
</comment>
<gene>
    <name evidence="5" type="ORF">PSU4_23810</name>
</gene>
<proteinExistence type="inferred from homology"/>
<dbReference type="Proteomes" id="UP000321685">
    <property type="component" value="Unassembled WGS sequence"/>
</dbReference>
<dbReference type="RefSeq" id="WP_147106503.1">
    <property type="nucleotide sequence ID" value="NZ_BJVJ01000019.1"/>
</dbReference>
<protein>
    <submittedName>
        <fullName evidence="5">Glycosyl transferase family A</fullName>
    </submittedName>
</protein>
<evidence type="ECO:0000256" key="1">
    <source>
        <dbReference type="ARBA" id="ARBA00004776"/>
    </source>
</evidence>
<organism evidence="5 6">
    <name type="scientific">Pseudonocardia sulfidoxydans NBRC 16205</name>
    <dbReference type="NCBI Taxonomy" id="1223511"/>
    <lineage>
        <taxon>Bacteria</taxon>
        <taxon>Bacillati</taxon>
        <taxon>Actinomycetota</taxon>
        <taxon>Actinomycetes</taxon>
        <taxon>Pseudonocardiales</taxon>
        <taxon>Pseudonocardiaceae</taxon>
        <taxon>Pseudonocardia</taxon>
    </lineage>
</organism>
<sequence length="280" mass="29600">MHVALITVVHGRHEHLRRHQAGLADVEDPPTTRVVVAVDDPAVATIVGATAGPPTVRTVPVGSDGRGLPVAHARNVGADAAVAAGADLLVFLDVDCIPGPALFRRYREAAAGAAEKLLCGPVAYLPPPPEGGYRADALAAAAAPHPARPAPADGTVVDSDDHDLFWSLSFAVTTPVWTRLGGFHEGYRGYGGEDTDFGCTAAAARVGLRWVGGAMAFHQHHPVSDPPVEHLDDILRNGALFRRRWGRWPMTGWLEAFAAAGLVRCDPDTGDWEKIRAPQA</sequence>
<comment type="similarity">
    <text evidence="2">Belongs to the glycosyltransferase 2 family.</text>
</comment>
<dbReference type="GO" id="GO:0016757">
    <property type="term" value="F:glycosyltransferase activity"/>
    <property type="evidence" value="ECO:0007669"/>
    <property type="project" value="UniProtKB-KW"/>
</dbReference>
<dbReference type="Gene3D" id="3.90.550.10">
    <property type="entry name" value="Spore Coat Polysaccharide Biosynthesis Protein SpsA, Chain A"/>
    <property type="match status" value="1"/>
</dbReference>
<evidence type="ECO:0000256" key="4">
    <source>
        <dbReference type="ARBA" id="ARBA00022679"/>
    </source>
</evidence>
<dbReference type="PANTHER" id="PTHR43179">
    <property type="entry name" value="RHAMNOSYLTRANSFERASE WBBL"/>
    <property type="match status" value="1"/>
</dbReference>
<dbReference type="AlphaFoldDB" id="A0A511DFX2"/>
<dbReference type="OrthoDB" id="6653642at2"/>
<reference evidence="5 6" key="1">
    <citation type="submission" date="2019-07" db="EMBL/GenBank/DDBJ databases">
        <title>Whole genome shotgun sequence of Pseudonocardia sulfidoxydans NBRC 16205.</title>
        <authorList>
            <person name="Hosoyama A."/>
            <person name="Uohara A."/>
            <person name="Ohji S."/>
            <person name="Ichikawa N."/>
        </authorList>
    </citation>
    <scope>NUCLEOTIDE SEQUENCE [LARGE SCALE GENOMIC DNA]</scope>
    <source>
        <strain evidence="5 6">NBRC 16205</strain>
    </source>
</reference>
<dbReference type="InterPro" id="IPR029044">
    <property type="entry name" value="Nucleotide-diphossugar_trans"/>
</dbReference>
<dbReference type="SUPFAM" id="SSF53448">
    <property type="entry name" value="Nucleotide-diphospho-sugar transferases"/>
    <property type="match status" value="1"/>
</dbReference>
<evidence type="ECO:0000313" key="6">
    <source>
        <dbReference type="Proteomes" id="UP000321685"/>
    </source>
</evidence>
<keyword evidence="4 5" id="KW-0808">Transferase</keyword>
<evidence type="ECO:0000313" key="5">
    <source>
        <dbReference type="EMBL" id="GEL23427.1"/>
    </source>
</evidence>
<evidence type="ECO:0000256" key="3">
    <source>
        <dbReference type="ARBA" id="ARBA00022676"/>
    </source>
</evidence>
<evidence type="ECO:0000256" key="2">
    <source>
        <dbReference type="ARBA" id="ARBA00006739"/>
    </source>
</evidence>
<name>A0A511DFX2_9PSEU</name>
<comment type="caution">
    <text evidence="5">The sequence shown here is derived from an EMBL/GenBank/DDBJ whole genome shotgun (WGS) entry which is preliminary data.</text>
</comment>
<keyword evidence="6" id="KW-1185">Reference proteome</keyword>
<accession>A0A511DFX2</accession>
<dbReference type="PANTHER" id="PTHR43179:SF12">
    <property type="entry name" value="GALACTOFURANOSYLTRANSFERASE GLFT2"/>
    <property type="match status" value="1"/>
</dbReference>